<name>A0A943TBW0_9MICC</name>
<evidence type="ECO:0000256" key="1">
    <source>
        <dbReference type="SAM" id="Phobius"/>
    </source>
</evidence>
<dbReference type="AlphaFoldDB" id="A0A943TBW0"/>
<keyword evidence="1" id="KW-1133">Transmembrane helix</keyword>
<organism evidence="2 3">
    <name type="scientific">Rothia mucilaginosa</name>
    <dbReference type="NCBI Taxonomy" id="43675"/>
    <lineage>
        <taxon>Bacteria</taxon>
        <taxon>Bacillati</taxon>
        <taxon>Actinomycetota</taxon>
        <taxon>Actinomycetes</taxon>
        <taxon>Micrococcales</taxon>
        <taxon>Micrococcaceae</taxon>
        <taxon>Rothia</taxon>
    </lineage>
</organism>
<keyword evidence="1" id="KW-0812">Transmembrane</keyword>
<gene>
    <name evidence="2" type="ORF">KH265_06245</name>
</gene>
<sequence length="162" mass="18261">MRLRGQLNPGEYVIVATRQHPGALLPSLICLLFGIAAAAFASTARSSAILWWAGTIAAVVFFMGALRIGWRWLTTGYLITTHRLVVRRGLMTRMGDESLDLDLLGQRWVREGTLGSWLGYGSVYVVCRGVHHRLRYVPTPERFDAELEAAYREHYPLRVGYI</sequence>
<protein>
    <submittedName>
        <fullName evidence="2">Glucose ABC transporter permease</fullName>
    </submittedName>
</protein>
<keyword evidence="1" id="KW-0472">Membrane</keyword>
<evidence type="ECO:0000313" key="2">
    <source>
        <dbReference type="EMBL" id="MBS6635239.1"/>
    </source>
</evidence>
<proteinExistence type="predicted"/>
<dbReference type="RefSeq" id="WP_303953024.1">
    <property type="nucleotide sequence ID" value="NZ_JAGZXI010000008.1"/>
</dbReference>
<accession>A0A943TBW0</accession>
<dbReference type="EMBL" id="JAGZXI010000008">
    <property type="protein sequence ID" value="MBS6635239.1"/>
    <property type="molecule type" value="Genomic_DNA"/>
</dbReference>
<evidence type="ECO:0000313" key="3">
    <source>
        <dbReference type="Proteomes" id="UP000739069"/>
    </source>
</evidence>
<comment type="caution">
    <text evidence="2">The sequence shown here is derived from an EMBL/GenBank/DDBJ whole genome shotgun (WGS) entry which is preliminary data.</text>
</comment>
<dbReference type="Proteomes" id="UP000739069">
    <property type="component" value="Unassembled WGS sequence"/>
</dbReference>
<feature type="transmembrane region" description="Helical" evidence="1">
    <location>
        <begin position="21"/>
        <end position="43"/>
    </location>
</feature>
<feature type="transmembrane region" description="Helical" evidence="1">
    <location>
        <begin position="49"/>
        <end position="70"/>
    </location>
</feature>
<reference evidence="2" key="1">
    <citation type="submission" date="2021-02" db="EMBL/GenBank/DDBJ databases">
        <title>Infant gut strain persistence is associated with maternal origin, phylogeny, and functional potential including surface adhesion and iron acquisition.</title>
        <authorList>
            <person name="Lou Y.C."/>
        </authorList>
    </citation>
    <scope>NUCLEOTIDE SEQUENCE</scope>
    <source>
        <strain evidence="2">L1_008_092G1_dasL1_008_092G1_concoct_16</strain>
    </source>
</reference>